<dbReference type="SUPFAM" id="SSF52440">
    <property type="entry name" value="PreATP-grasp domain"/>
    <property type="match status" value="1"/>
</dbReference>
<proteinExistence type="inferred from homology"/>
<dbReference type="PANTHER" id="PTHR23132:SF25">
    <property type="entry name" value="D-ALANINE--D-ALANINE LIGASE A"/>
    <property type="match status" value="1"/>
</dbReference>
<evidence type="ECO:0000256" key="7">
    <source>
        <dbReference type="ARBA" id="ARBA00022842"/>
    </source>
</evidence>
<name>A0A4Y3VTB4_9ACTN</name>
<evidence type="ECO:0000256" key="8">
    <source>
        <dbReference type="ARBA" id="ARBA00022960"/>
    </source>
</evidence>
<dbReference type="InterPro" id="IPR000291">
    <property type="entry name" value="D-Ala_lig_Van_CS"/>
</dbReference>
<accession>A0A4Y3VTB4</accession>
<comment type="caution">
    <text evidence="18">The sequence shown here is derived from an EMBL/GenBank/DDBJ whole genome shotgun (WGS) entry which is preliminary data.</text>
</comment>
<organism evidence="18 19">
    <name type="scientific">Streptomyces spinoverrucosus</name>
    <dbReference type="NCBI Taxonomy" id="284043"/>
    <lineage>
        <taxon>Bacteria</taxon>
        <taxon>Bacillati</taxon>
        <taxon>Actinomycetota</taxon>
        <taxon>Actinomycetes</taxon>
        <taxon>Kitasatosporales</taxon>
        <taxon>Streptomycetaceae</taxon>
        <taxon>Streptomyces</taxon>
    </lineage>
</organism>
<dbReference type="EMBL" id="BJND01000098">
    <property type="protein sequence ID" value="GEC10224.1"/>
    <property type="molecule type" value="Genomic_DNA"/>
</dbReference>
<evidence type="ECO:0000256" key="3">
    <source>
        <dbReference type="ARBA" id="ARBA00022598"/>
    </source>
</evidence>
<comment type="cofactor">
    <cofactor evidence="15">
        <name>Mg(2+)</name>
        <dbReference type="ChEBI" id="CHEBI:18420"/>
    </cofactor>
    <cofactor evidence="15">
        <name>Mn(2+)</name>
        <dbReference type="ChEBI" id="CHEBI:29035"/>
    </cofactor>
    <text evidence="15">Binds 2 magnesium or manganese ions per subunit.</text>
</comment>
<evidence type="ECO:0000256" key="13">
    <source>
        <dbReference type="PIRSR" id="PIRSR039102-1"/>
    </source>
</evidence>
<dbReference type="GO" id="GO:0008716">
    <property type="term" value="F:D-alanine-D-alanine ligase activity"/>
    <property type="evidence" value="ECO:0007669"/>
    <property type="project" value="UniProtKB-UniRule"/>
</dbReference>
<dbReference type="AlphaFoldDB" id="A0A4Y3VTB4"/>
<dbReference type="InterPro" id="IPR011127">
    <property type="entry name" value="Dala_Dala_lig_N"/>
</dbReference>
<dbReference type="InterPro" id="IPR011095">
    <property type="entry name" value="Dala_Dala_lig_C"/>
</dbReference>
<evidence type="ECO:0000256" key="11">
    <source>
        <dbReference type="ARBA" id="ARBA00023316"/>
    </source>
</evidence>
<comment type="cofactor">
    <cofactor evidence="1">
        <name>Mn(2+)</name>
        <dbReference type="ChEBI" id="CHEBI:29035"/>
    </cofactor>
</comment>
<keyword evidence="5 14" id="KW-0547">Nucleotide-binding</keyword>
<evidence type="ECO:0000256" key="10">
    <source>
        <dbReference type="ARBA" id="ARBA00023211"/>
    </source>
</evidence>
<protein>
    <recommendedName>
        <fullName evidence="12">D-alanine--D-alanine ligase</fullName>
        <ecNumber evidence="12">6.3.2.4</ecNumber>
    </recommendedName>
    <alternativeName>
        <fullName evidence="12">D-Ala-D-Ala ligase</fullName>
    </alternativeName>
    <alternativeName>
        <fullName evidence="12">D-alanylalanine synthetase</fullName>
    </alternativeName>
</protein>
<evidence type="ECO:0000256" key="1">
    <source>
        <dbReference type="ARBA" id="ARBA00001936"/>
    </source>
</evidence>
<dbReference type="Gene3D" id="3.30.1490.20">
    <property type="entry name" value="ATP-grasp fold, A domain"/>
    <property type="match status" value="1"/>
</dbReference>
<evidence type="ECO:0000313" key="19">
    <source>
        <dbReference type="Proteomes" id="UP000317881"/>
    </source>
</evidence>
<dbReference type="GO" id="GO:0008360">
    <property type="term" value="P:regulation of cell shape"/>
    <property type="evidence" value="ECO:0007669"/>
    <property type="project" value="UniProtKB-KW"/>
</dbReference>
<keyword evidence="7 15" id="KW-0460">Magnesium</keyword>
<sequence length="357" mass="38659">MNHRQRTRIAVLFGGPSTEHDVSCSSAAGIITHLDRSRYQVQPVRISRDRRWAIGPVDTPEGVYTPDDLLRLTPAPALTRPVTDLMSASAALACADVVFPALHGPYGEDGTVQALLEVLRVPYVGSGIAASAAAMDKDVTKRLLAADQLPVVPWALLKHPACTLEKADRERLGLPVFVKPARSGSSIGVTRVDDWDSLPAALSRARRADPKVLVEKAVIGREIDIAVLQQPDGSLTAGPPLEIQVRGHQQFFDFDAKYRDNTTRFAIPAPLDDTLTHRLQSLALTAFDSLGCFGLARVDFLLDQTEPLINEVNTLPGFTEASQYPQIWAATQLPYPKLLDTLITSALGRPAPSRAAA</sequence>
<feature type="active site" evidence="13">
    <location>
        <position position="322"/>
    </location>
</feature>
<dbReference type="NCBIfam" id="NF002378">
    <property type="entry name" value="PRK01372.1"/>
    <property type="match status" value="1"/>
</dbReference>
<evidence type="ECO:0000259" key="17">
    <source>
        <dbReference type="PROSITE" id="PS50975"/>
    </source>
</evidence>
<dbReference type="PROSITE" id="PS00843">
    <property type="entry name" value="DALA_DALA_LIGASE_1"/>
    <property type="match status" value="1"/>
</dbReference>
<feature type="binding site" evidence="14">
    <location>
        <begin position="185"/>
        <end position="186"/>
    </location>
    <ligand>
        <name>ATP</name>
        <dbReference type="ChEBI" id="CHEBI:30616"/>
    </ligand>
</feature>
<dbReference type="GO" id="GO:0009252">
    <property type="term" value="P:peptidoglycan biosynthetic process"/>
    <property type="evidence" value="ECO:0007669"/>
    <property type="project" value="UniProtKB-UniRule"/>
</dbReference>
<feature type="active site" evidence="13">
    <location>
        <position position="185"/>
    </location>
</feature>
<keyword evidence="8 12" id="KW-0133">Cell shape</keyword>
<dbReference type="Pfam" id="PF07478">
    <property type="entry name" value="Dala_Dala_lig_C"/>
    <property type="match status" value="1"/>
</dbReference>
<dbReference type="GO" id="GO:0005524">
    <property type="term" value="F:ATP binding"/>
    <property type="evidence" value="ECO:0007669"/>
    <property type="project" value="UniProtKB-UniRule"/>
</dbReference>
<gene>
    <name evidence="18" type="primary">ddlA</name>
    <name evidence="12" type="synonym">ddl</name>
    <name evidence="18" type="ORF">SSP24_78790</name>
</gene>
<reference evidence="18 19" key="1">
    <citation type="submission" date="2019-06" db="EMBL/GenBank/DDBJ databases">
        <title>Whole genome shotgun sequence of Streptomyces spinoverrucosus NBRC 14228.</title>
        <authorList>
            <person name="Hosoyama A."/>
            <person name="Uohara A."/>
            <person name="Ohji S."/>
            <person name="Ichikawa N."/>
        </authorList>
    </citation>
    <scope>NUCLEOTIDE SEQUENCE [LARGE SCALE GENOMIC DNA]</scope>
    <source>
        <strain evidence="18 19">NBRC 14228</strain>
    </source>
</reference>
<feature type="binding site" evidence="15">
    <location>
        <position position="313"/>
    </location>
    <ligand>
        <name>Mg(2+)</name>
        <dbReference type="ChEBI" id="CHEBI:18420"/>
        <label>2</label>
    </ligand>
</feature>
<dbReference type="PANTHER" id="PTHR23132">
    <property type="entry name" value="D-ALANINE--D-ALANINE LIGASE"/>
    <property type="match status" value="1"/>
</dbReference>
<dbReference type="GO" id="GO:0071555">
    <property type="term" value="P:cell wall organization"/>
    <property type="evidence" value="ECO:0007669"/>
    <property type="project" value="UniProtKB-KW"/>
</dbReference>
<dbReference type="EC" id="6.3.2.4" evidence="12"/>
<feature type="binding site" evidence="15">
    <location>
        <position position="311"/>
    </location>
    <ligand>
        <name>Mg(2+)</name>
        <dbReference type="ChEBI" id="CHEBI:18420"/>
        <label>1</label>
    </ligand>
</feature>
<dbReference type="HAMAP" id="MF_00047">
    <property type="entry name" value="Dala_Dala_lig"/>
    <property type="match status" value="1"/>
</dbReference>
<dbReference type="RefSeq" id="WP_229866325.1">
    <property type="nucleotide sequence ID" value="NZ_BJND01000098.1"/>
</dbReference>
<dbReference type="SUPFAM" id="SSF56059">
    <property type="entry name" value="Glutathione synthetase ATP-binding domain-like"/>
    <property type="match status" value="1"/>
</dbReference>
<keyword evidence="12" id="KW-0963">Cytoplasm</keyword>
<feature type="binding site" evidence="14">
    <location>
        <begin position="177"/>
        <end position="179"/>
    </location>
    <ligand>
        <name>ATP</name>
        <dbReference type="ChEBI" id="CHEBI:30616"/>
    </ligand>
</feature>
<keyword evidence="10 15" id="KW-0464">Manganese</keyword>
<keyword evidence="4 15" id="KW-0479">Metal-binding</keyword>
<evidence type="ECO:0000256" key="16">
    <source>
        <dbReference type="PROSITE-ProRule" id="PRU00409"/>
    </source>
</evidence>
<dbReference type="PROSITE" id="PS50975">
    <property type="entry name" value="ATP_GRASP"/>
    <property type="match status" value="1"/>
</dbReference>
<dbReference type="GO" id="GO:0046872">
    <property type="term" value="F:metal ion binding"/>
    <property type="evidence" value="ECO:0007669"/>
    <property type="project" value="UniProtKB-KW"/>
</dbReference>
<dbReference type="NCBIfam" id="TIGR01205">
    <property type="entry name" value="D_ala_D_alaTIGR"/>
    <property type="match status" value="1"/>
</dbReference>
<keyword evidence="6 16" id="KW-0067">ATP-binding</keyword>
<dbReference type="UniPathway" id="UPA00219"/>
<keyword evidence="9 12" id="KW-0573">Peptidoglycan synthesis</keyword>
<keyword evidence="11 12" id="KW-0961">Cell wall biogenesis/degradation</keyword>
<feature type="domain" description="ATP-grasp" evidence="17">
    <location>
        <begin position="141"/>
        <end position="344"/>
    </location>
</feature>
<feature type="binding site" evidence="14">
    <location>
        <begin position="310"/>
        <end position="311"/>
    </location>
    <ligand>
        <name>ATP</name>
        <dbReference type="ChEBI" id="CHEBI:30616"/>
    </ligand>
</feature>
<dbReference type="InterPro" id="IPR005905">
    <property type="entry name" value="D_ala_D_ala"/>
</dbReference>
<evidence type="ECO:0000256" key="9">
    <source>
        <dbReference type="ARBA" id="ARBA00022984"/>
    </source>
</evidence>
<evidence type="ECO:0000256" key="12">
    <source>
        <dbReference type="HAMAP-Rule" id="MF_00047"/>
    </source>
</evidence>
<comment type="catalytic activity">
    <reaction evidence="12">
        <text>2 D-alanine + ATP = D-alanyl-D-alanine + ADP + phosphate + H(+)</text>
        <dbReference type="Rhea" id="RHEA:11224"/>
        <dbReference type="ChEBI" id="CHEBI:15378"/>
        <dbReference type="ChEBI" id="CHEBI:30616"/>
        <dbReference type="ChEBI" id="CHEBI:43474"/>
        <dbReference type="ChEBI" id="CHEBI:57416"/>
        <dbReference type="ChEBI" id="CHEBI:57822"/>
        <dbReference type="ChEBI" id="CHEBI:456216"/>
        <dbReference type="EC" id="6.3.2.4"/>
    </reaction>
</comment>
<feature type="binding site" evidence="15">
    <location>
        <position position="299"/>
    </location>
    <ligand>
        <name>Mg(2+)</name>
        <dbReference type="ChEBI" id="CHEBI:18420"/>
        <label>1</label>
    </ligand>
</feature>
<evidence type="ECO:0000256" key="15">
    <source>
        <dbReference type="PIRSR" id="PIRSR039102-3"/>
    </source>
</evidence>
<dbReference type="Pfam" id="PF01820">
    <property type="entry name" value="Dala_Dala_lig_N"/>
    <property type="match status" value="1"/>
</dbReference>
<feature type="binding site" evidence="14">
    <location>
        <begin position="215"/>
        <end position="222"/>
    </location>
    <ligand>
        <name>ATP</name>
        <dbReference type="ChEBI" id="CHEBI:30616"/>
    </ligand>
</feature>
<evidence type="ECO:0000256" key="5">
    <source>
        <dbReference type="ARBA" id="ARBA00022741"/>
    </source>
</evidence>
<comment type="similarity">
    <text evidence="2 12">Belongs to the D-alanine--D-alanine ligase family.</text>
</comment>
<dbReference type="InterPro" id="IPR011761">
    <property type="entry name" value="ATP-grasp"/>
</dbReference>
<dbReference type="InterPro" id="IPR016185">
    <property type="entry name" value="PreATP-grasp_dom_sf"/>
</dbReference>
<keyword evidence="3 12" id="KW-0436">Ligase</keyword>
<dbReference type="NCBIfam" id="NF002528">
    <property type="entry name" value="PRK01966.1-4"/>
    <property type="match status" value="1"/>
</dbReference>
<dbReference type="PROSITE" id="PS00844">
    <property type="entry name" value="DALA_DALA_LIGASE_2"/>
    <property type="match status" value="1"/>
</dbReference>
<feature type="binding site" evidence="15">
    <location>
        <position position="311"/>
    </location>
    <ligand>
        <name>Mg(2+)</name>
        <dbReference type="ChEBI" id="CHEBI:18420"/>
        <label>2</label>
    </ligand>
</feature>
<comment type="function">
    <text evidence="12">Cell wall formation.</text>
</comment>
<evidence type="ECO:0000313" key="18">
    <source>
        <dbReference type="EMBL" id="GEC10224.1"/>
    </source>
</evidence>
<dbReference type="Proteomes" id="UP000317881">
    <property type="component" value="Unassembled WGS sequence"/>
</dbReference>
<dbReference type="Gene3D" id="3.40.50.20">
    <property type="match status" value="1"/>
</dbReference>
<dbReference type="InterPro" id="IPR013815">
    <property type="entry name" value="ATP_grasp_subdomain_1"/>
</dbReference>
<comment type="subcellular location">
    <subcellularLocation>
        <location evidence="12">Cytoplasm</location>
    </subcellularLocation>
</comment>
<dbReference type="PIRSF" id="PIRSF039102">
    <property type="entry name" value="Ddl/VanB"/>
    <property type="match status" value="1"/>
</dbReference>
<evidence type="ECO:0000256" key="14">
    <source>
        <dbReference type="PIRSR" id="PIRSR039102-2"/>
    </source>
</evidence>
<comment type="pathway">
    <text evidence="12">Cell wall biogenesis; peptidoglycan biosynthesis.</text>
</comment>
<evidence type="ECO:0000256" key="4">
    <source>
        <dbReference type="ARBA" id="ARBA00022723"/>
    </source>
</evidence>
<feature type="binding site" evidence="14">
    <location>
        <position position="137"/>
    </location>
    <ligand>
        <name>ATP</name>
        <dbReference type="ChEBI" id="CHEBI:30616"/>
    </ligand>
</feature>
<evidence type="ECO:0000256" key="2">
    <source>
        <dbReference type="ARBA" id="ARBA00010871"/>
    </source>
</evidence>
<dbReference type="Gene3D" id="3.30.470.20">
    <property type="entry name" value="ATP-grasp fold, B domain"/>
    <property type="match status" value="1"/>
</dbReference>
<feature type="active site" evidence="13">
    <location>
        <position position="19"/>
    </location>
</feature>
<dbReference type="GO" id="GO:0005829">
    <property type="term" value="C:cytosol"/>
    <property type="evidence" value="ECO:0007669"/>
    <property type="project" value="TreeGrafter"/>
</dbReference>
<keyword evidence="19" id="KW-1185">Reference proteome</keyword>
<evidence type="ECO:0000256" key="6">
    <source>
        <dbReference type="ARBA" id="ARBA00022840"/>
    </source>
</evidence>